<dbReference type="SMART" id="SM00256">
    <property type="entry name" value="FBOX"/>
    <property type="match status" value="1"/>
</dbReference>
<dbReference type="SMART" id="SM00579">
    <property type="entry name" value="FBD"/>
    <property type="match status" value="1"/>
</dbReference>
<protein>
    <submittedName>
        <fullName evidence="3">Probable FBD-associated F-box protein At1g32375</fullName>
    </submittedName>
</protein>
<dbReference type="Pfam" id="PF00646">
    <property type="entry name" value="F-box"/>
    <property type="match status" value="1"/>
</dbReference>
<dbReference type="Pfam" id="PF08387">
    <property type="entry name" value="FBD"/>
    <property type="match status" value="1"/>
</dbReference>
<accession>A0ABM0WV31</accession>
<feature type="domain" description="F-box" evidence="1">
    <location>
        <begin position="1"/>
        <end position="53"/>
    </location>
</feature>
<gene>
    <name evidence="3" type="primary">LOC104755824</name>
</gene>
<dbReference type="PANTHER" id="PTHR31900">
    <property type="entry name" value="F-BOX/RNI SUPERFAMILY PROTEIN-RELATED"/>
    <property type="match status" value="1"/>
</dbReference>
<dbReference type="PROSITE" id="PS50181">
    <property type="entry name" value="FBOX"/>
    <property type="match status" value="1"/>
</dbReference>
<reference evidence="3" key="2">
    <citation type="submission" date="2025-08" db="UniProtKB">
        <authorList>
            <consortium name="RefSeq"/>
        </authorList>
    </citation>
    <scope>IDENTIFICATION</scope>
    <source>
        <tissue evidence="3">Leaf</tissue>
    </source>
</reference>
<dbReference type="Proteomes" id="UP000694864">
    <property type="component" value="Chromosome 2"/>
</dbReference>
<dbReference type="InterPro" id="IPR032675">
    <property type="entry name" value="LRR_dom_sf"/>
</dbReference>
<proteinExistence type="predicted"/>
<dbReference type="InterPro" id="IPR053781">
    <property type="entry name" value="F-box_AtFBL13-like"/>
</dbReference>
<dbReference type="InterPro" id="IPR006566">
    <property type="entry name" value="FBD"/>
</dbReference>
<keyword evidence="2" id="KW-1185">Reference proteome</keyword>
<dbReference type="CDD" id="cd22160">
    <property type="entry name" value="F-box_AtFBL13-like"/>
    <property type="match status" value="1"/>
</dbReference>
<dbReference type="InterPro" id="IPR036047">
    <property type="entry name" value="F-box-like_dom_sf"/>
</dbReference>
<dbReference type="Gene3D" id="1.20.1280.50">
    <property type="match status" value="1"/>
</dbReference>
<reference evidence="2" key="1">
    <citation type="journal article" date="2014" name="Nat. Commun.">
        <title>The emerging biofuel crop Camelina sativa retains a highly undifferentiated hexaploid genome structure.</title>
        <authorList>
            <person name="Kagale S."/>
            <person name="Koh C."/>
            <person name="Nixon J."/>
            <person name="Bollina V."/>
            <person name="Clarke W.E."/>
            <person name="Tuteja R."/>
            <person name="Spillane C."/>
            <person name="Robinson S.J."/>
            <person name="Links M.G."/>
            <person name="Clarke C."/>
            <person name="Higgins E.E."/>
            <person name="Huebert T."/>
            <person name="Sharpe A.G."/>
            <person name="Parkin I.A."/>
        </authorList>
    </citation>
    <scope>NUCLEOTIDE SEQUENCE [LARGE SCALE GENOMIC DNA]</scope>
    <source>
        <strain evidence="2">cv. DH55</strain>
    </source>
</reference>
<dbReference type="InterPro" id="IPR050232">
    <property type="entry name" value="FBL13/AtMIF1-like"/>
</dbReference>
<dbReference type="Pfam" id="PF24758">
    <property type="entry name" value="LRR_At5g56370"/>
    <property type="match status" value="1"/>
</dbReference>
<dbReference type="Gene3D" id="3.80.10.10">
    <property type="entry name" value="Ribonuclease Inhibitor"/>
    <property type="match status" value="1"/>
</dbReference>
<dbReference type="InterPro" id="IPR055411">
    <property type="entry name" value="LRR_FXL15/At3g58940/PEG3-like"/>
</dbReference>
<dbReference type="InterPro" id="IPR001810">
    <property type="entry name" value="F-box_dom"/>
</dbReference>
<dbReference type="SUPFAM" id="SSF81383">
    <property type="entry name" value="F-box domain"/>
    <property type="match status" value="1"/>
</dbReference>
<dbReference type="RefSeq" id="XP_010476598.1">
    <property type="nucleotide sequence ID" value="XM_010478296.1"/>
</dbReference>
<evidence type="ECO:0000259" key="1">
    <source>
        <dbReference type="PROSITE" id="PS50181"/>
    </source>
</evidence>
<sequence>MDTISDLPDTLLLKILSSLPAKDVVATMVLSKRWQTLWMLVHKLEYDDSYQNPKYERFSQFVDRSLFLHEAPVIETLHFKLGKICGSGDIRVWIRAADKCLVHELIIDTSSSKIPVTLPRSLYSGGCTRVVTLKLSNAVLVDASSPISFPSLKNLSLISMTYPGGDEFVKRLLSSCPVLEDLVVKKYPDDNVDILNVRVPSLKSLFLYKLAHRLNKNKSHGFVIDAPSLECLDIVDYSRGFRIVENEFSKIVKANINILSPHTEQILGSITLAKRLILCLPRSEDAYPVDRVFYSLVHLKMCTCEIHWFNRLKLVLRDSPNLRALQLEQVHGFRDGEQRLCWSEPNSVPECLLTSLETVEWVKYNGTEEEKEVAAFILRSGSCLKKVSISSKSADRDKKHEMLKELALSYRRSPTCQLVFN</sequence>
<dbReference type="GeneID" id="104755824"/>
<organism evidence="2 3">
    <name type="scientific">Camelina sativa</name>
    <name type="common">False flax</name>
    <name type="synonym">Myagrum sativum</name>
    <dbReference type="NCBI Taxonomy" id="90675"/>
    <lineage>
        <taxon>Eukaryota</taxon>
        <taxon>Viridiplantae</taxon>
        <taxon>Streptophyta</taxon>
        <taxon>Embryophyta</taxon>
        <taxon>Tracheophyta</taxon>
        <taxon>Spermatophyta</taxon>
        <taxon>Magnoliopsida</taxon>
        <taxon>eudicotyledons</taxon>
        <taxon>Gunneridae</taxon>
        <taxon>Pentapetalae</taxon>
        <taxon>rosids</taxon>
        <taxon>malvids</taxon>
        <taxon>Brassicales</taxon>
        <taxon>Brassicaceae</taxon>
        <taxon>Camelineae</taxon>
        <taxon>Camelina</taxon>
    </lineage>
</organism>
<name>A0ABM0WV31_CAMSA</name>
<dbReference type="SUPFAM" id="SSF52047">
    <property type="entry name" value="RNI-like"/>
    <property type="match status" value="1"/>
</dbReference>
<dbReference type="PANTHER" id="PTHR31900:SF29">
    <property type="entry name" value="FBD-LIKE DOMAIN FAMILY PROTEIN"/>
    <property type="match status" value="1"/>
</dbReference>
<evidence type="ECO:0000313" key="3">
    <source>
        <dbReference type="RefSeq" id="XP_010476598.1"/>
    </source>
</evidence>
<evidence type="ECO:0000313" key="2">
    <source>
        <dbReference type="Proteomes" id="UP000694864"/>
    </source>
</evidence>